<dbReference type="Gene3D" id="3.30.2320.30">
    <property type="entry name" value="ATP synthase, E subunit, C-terminal"/>
    <property type="match status" value="1"/>
</dbReference>
<dbReference type="Proteomes" id="UP000824242">
    <property type="component" value="Unassembled WGS sequence"/>
</dbReference>
<organism evidence="1 2">
    <name type="scientific">Candidatus Caccousia avicola</name>
    <dbReference type="NCBI Taxonomy" id="2840721"/>
    <lineage>
        <taxon>Bacteria</taxon>
        <taxon>Bacillati</taxon>
        <taxon>Bacillota</taxon>
        <taxon>Clostridia</taxon>
        <taxon>Eubacteriales</taxon>
        <taxon>Oscillospiraceae</taxon>
        <taxon>Oscillospiraceae incertae sedis</taxon>
        <taxon>Candidatus Caccousia</taxon>
    </lineage>
</organism>
<dbReference type="SUPFAM" id="SSF160527">
    <property type="entry name" value="V-type ATPase subunit E-like"/>
    <property type="match status" value="1"/>
</dbReference>
<dbReference type="AlphaFoldDB" id="A0A9D1ALB3"/>
<reference evidence="1" key="1">
    <citation type="submission" date="2020-10" db="EMBL/GenBank/DDBJ databases">
        <authorList>
            <person name="Gilroy R."/>
        </authorList>
    </citation>
    <scope>NUCLEOTIDE SEQUENCE</scope>
    <source>
        <strain evidence="1">ChiSxjej1B13-7958</strain>
    </source>
</reference>
<sequence length="199" mass="21448">MTGIDRISTEIEEGGRAAAARALEEARREVEGYAAAEAARGEEIRRAAAEETEARCRSIADRAVSAAALRERQALLAEKQRLLSEMLDRAKQAALDLPDADYFALLLRMAERYALPKDGEAALSARDLKRMPKDFPQKLAAAAQKAGGALAVSKEPRAIDGGFVLIYGGMEENCSFGALFDANREDFLDAARAALFGEG</sequence>
<evidence type="ECO:0000313" key="1">
    <source>
        <dbReference type="EMBL" id="HIR46237.1"/>
    </source>
</evidence>
<accession>A0A9D1ALB3</accession>
<evidence type="ECO:0008006" key="3">
    <source>
        <dbReference type="Google" id="ProtNLM"/>
    </source>
</evidence>
<name>A0A9D1ALB3_9FIRM</name>
<comment type="caution">
    <text evidence="1">The sequence shown here is derived from an EMBL/GenBank/DDBJ whole genome shotgun (WGS) entry which is preliminary data.</text>
</comment>
<dbReference type="EMBL" id="DVGZ01000013">
    <property type="protein sequence ID" value="HIR46237.1"/>
    <property type="molecule type" value="Genomic_DNA"/>
</dbReference>
<proteinExistence type="predicted"/>
<gene>
    <name evidence="1" type="ORF">IAB89_01060</name>
</gene>
<evidence type="ECO:0000313" key="2">
    <source>
        <dbReference type="Proteomes" id="UP000824242"/>
    </source>
</evidence>
<dbReference type="InterPro" id="IPR038495">
    <property type="entry name" value="ATPase_E_C"/>
</dbReference>
<reference evidence="1" key="2">
    <citation type="journal article" date="2021" name="PeerJ">
        <title>Extensive microbial diversity within the chicken gut microbiome revealed by metagenomics and culture.</title>
        <authorList>
            <person name="Gilroy R."/>
            <person name="Ravi A."/>
            <person name="Getino M."/>
            <person name="Pursley I."/>
            <person name="Horton D.L."/>
            <person name="Alikhan N.F."/>
            <person name="Baker D."/>
            <person name="Gharbi K."/>
            <person name="Hall N."/>
            <person name="Watson M."/>
            <person name="Adriaenssens E.M."/>
            <person name="Foster-Nyarko E."/>
            <person name="Jarju S."/>
            <person name="Secka A."/>
            <person name="Antonio M."/>
            <person name="Oren A."/>
            <person name="Chaudhuri R.R."/>
            <person name="La Ragione R."/>
            <person name="Hildebrand F."/>
            <person name="Pallen M.J."/>
        </authorList>
    </citation>
    <scope>NUCLEOTIDE SEQUENCE</scope>
    <source>
        <strain evidence="1">ChiSxjej1B13-7958</strain>
    </source>
</reference>
<protein>
    <recommendedName>
        <fullName evidence="3">V-type proton ATPase subunit E</fullName>
    </recommendedName>
</protein>